<dbReference type="Proteomes" id="UP000467201">
    <property type="component" value="Chromosome"/>
</dbReference>
<evidence type="ECO:0000256" key="2">
    <source>
        <dbReference type="SAM" id="MobiDB-lite"/>
    </source>
</evidence>
<evidence type="ECO:0000313" key="5">
    <source>
        <dbReference type="Proteomes" id="UP000467201"/>
    </source>
</evidence>
<proteinExistence type="predicted"/>
<evidence type="ECO:0000313" key="4">
    <source>
        <dbReference type="EMBL" id="BBZ06299.1"/>
    </source>
</evidence>
<protein>
    <recommendedName>
        <fullName evidence="3">Outer membrane channel protein CpnT-like N-terminal domain-containing protein</fullName>
    </recommendedName>
</protein>
<dbReference type="AlphaFoldDB" id="A0A7I7VLX0"/>
<feature type="coiled-coil region" evidence="1">
    <location>
        <begin position="211"/>
        <end position="245"/>
    </location>
</feature>
<feature type="domain" description="Outer membrane channel protein CpnT-like N-terminal" evidence="3">
    <location>
        <begin position="145"/>
        <end position="271"/>
    </location>
</feature>
<dbReference type="KEGG" id="mdr:MDOR_04680"/>
<name>A0A7I7VLX0_9MYCO</name>
<reference evidence="4 5" key="1">
    <citation type="journal article" date="2019" name="Emerg. Microbes Infect.">
        <title>Comprehensive subspecies identification of 175 nontuberculous mycobacteria species based on 7547 genomic profiles.</title>
        <authorList>
            <person name="Matsumoto Y."/>
            <person name="Kinjo T."/>
            <person name="Motooka D."/>
            <person name="Nabeya D."/>
            <person name="Jung N."/>
            <person name="Uechi K."/>
            <person name="Horii T."/>
            <person name="Iida T."/>
            <person name="Fujita J."/>
            <person name="Nakamura S."/>
        </authorList>
    </citation>
    <scope>NUCLEOTIDE SEQUENCE [LARGE SCALE GENOMIC DNA]</scope>
    <source>
        <strain evidence="4 5">JCM 12405</strain>
    </source>
</reference>
<dbReference type="InterPro" id="IPR057746">
    <property type="entry name" value="CpnT-like_N"/>
</dbReference>
<organism evidence="4 5">
    <name type="scientific">Mycolicibacterium doricum</name>
    <dbReference type="NCBI Taxonomy" id="126673"/>
    <lineage>
        <taxon>Bacteria</taxon>
        <taxon>Bacillati</taxon>
        <taxon>Actinomycetota</taxon>
        <taxon>Actinomycetes</taxon>
        <taxon>Mycobacteriales</taxon>
        <taxon>Mycobacteriaceae</taxon>
        <taxon>Mycolicibacterium</taxon>
    </lineage>
</organism>
<keyword evidence="1" id="KW-0175">Coiled coil</keyword>
<gene>
    <name evidence="4" type="ORF">MDOR_04680</name>
</gene>
<feature type="region of interest" description="Disordered" evidence="2">
    <location>
        <begin position="91"/>
        <end position="127"/>
    </location>
</feature>
<feature type="compositionally biased region" description="Polar residues" evidence="2">
    <location>
        <begin position="350"/>
        <end position="361"/>
    </location>
</feature>
<sequence>MTQDVDPETYYAVGKGLFDKAGKLYDAFAVNVNLLGETGSMAGSDDAGTAWAASYDERASEVLGAANDLVKALENYGGVMIQAGYNHAVAEHDSAPGNQAPMPSKPADRASVDGTLTAPPSAGGPGEGLLDDSIGLVSQVGVPVPDGDTDKVAKAADAWDRLATVHQTEMIVEGLDVDSRTFDDTHSPEVEYIVRDLEELREAASAILNGCAELAESCRQYKSALEDLRTQLEDILDELAKELAVTAAIAVAASFVSFGVGAVAGTAKAAHSITKYAQMITGAIASWKISKNISKGVKKVHDIAGVRQKMQRIKNLGRKGKPEGKPPPVRNLGDLFKSRTPKASELEGYATSQGWTKTQSPGGPPKYVDENGIVRMTIKEGSPRTPGSEAPHVELRDATGQRIDPNGNPVTRRSEGNHTPIEWDW</sequence>
<dbReference type="RefSeq" id="WP_085192314.1">
    <property type="nucleotide sequence ID" value="NZ_AP022605.1"/>
</dbReference>
<dbReference type="OrthoDB" id="4534171at2"/>
<dbReference type="Pfam" id="PF25547">
    <property type="entry name" value="WXG100_2"/>
    <property type="match status" value="1"/>
</dbReference>
<feature type="region of interest" description="Disordered" evidence="2">
    <location>
        <begin position="316"/>
        <end position="425"/>
    </location>
</feature>
<evidence type="ECO:0000256" key="1">
    <source>
        <dbReference type="SAM" id="Coils"/>
    </source>
</evidence>
<evidence type="ECO:0000259" key="3">
    <source>
        <dbReference type="Pfam" id="PF25547"/>
    </source>
</evidence>
<dbReference type="EMBL" id="AP022605">
    <property type="protein sequence ID" value="BBZ06299.1"/>
    <property type="molecule type" value="Genomic_DNA"/>
</dbReference>
<accession>A0A7I7VLX0</accession>